<reference evidence="1" key="1">
    <citation type="submission" date="2018-11" db="EMBL/GenBank/DDBJ databases">
        <authorList>
            <consortium name="Pathogen Informatics"/>
        </authorList>
    </citation>
    <scope>NUCLEOTIDE SEQUENCE</scope>
</reference>
<gene>
    <name evidence="1" type="ORF">PXEA_LOCUS4055</name>
</gene>
<organism evidence="1 2">
    <name type="scientific">Protopolystoma xenopodis</name>
    <dbReference type="NCBI Taxonomy" id="117903"/>
    <lineage>
        <taxon>Eukaryota</taxon>
        <taxon>Metazoa</taxon>
        <taxon>Spiralia</taxon>
        <taxon>Lophotrochozoa</taxon>
        <taxon>Platyhelminthes</taxon>
        <taxon>Monogenea</taxon>
        <taxon>Polyopisthocotylea</taxon>
        <taxon>Polystomatidea</taxon>
        <taxon>Polystomatidae</taxon>
        <taxon>Protopolystoma</taxon>
    </lineage>
</organism>
<name>A0A448WFN6_9PLAT</name>
<dbReference type="EMBL" id="CAAALY010009498">
    <property type="protein sequence ID" value="VEL10615.1"/>
    <property type="molecule type" value="Genomic_DNA"/>
</dbReference>
<dbReference type="Proteomes" id="UP000784294">
    <property type="component" value="Unassembled WGS sequence"/>
</dbReference>
<evidence type="ECO:0000313" key="1">
    <source>
        <dbReference type="EMBL" id="VEL10615.1"/>
    </source>
</evidence>
<keyword evidence="2" id="KW-1185">Reference proteome</keyword>
<sequence>MLVCAAMGHLETGYRERPVFYSLPSVPRKAAGETDWLLQDRRLGAQLCLPNSRLPTVAVTQTVTRVD</sequence>
<proteinExistence type="predicted"/>
<protein>
    <submittedName>
        <fullName evidence="1">Uncharacterized protein</fullName>
    </submittedName>
</protein>
<evidence type="ECO:0000313" key="2">
    <source>
        <dbReference type="Proteomes" id="UP000784294"/>
    </source>
</evidence>
<accession>A0A448WFN6</accession>
<comment type="caution">
    <text evidence="1">The sequence shown here is derived from an EMBL/GenBank/DDBJ whole genome shotgun (WGS) entry which is preliminary data.</text>
</comment>
<dbReference type="AlphaFoldDB" id="A0A448WFN6"/>